<evidence type="ECO:0000313" key="2">
    <source>
        <dbReference type="Proteomes" id="UP001153678"/>
    </source>
</evidence>
<gene>
    <name evidence="1" type="ORF">FWILDA_LOCUS6871</name>
</gene>
<reference evidence="1" key="1">
    <citation type="submission" date="2022-08" db="EMBL/GenBank/DDBJ databases">
        <authorList>
            <person name="Kallberg Y."/>
            <person name="Tangrot J."/>
            <person name="Rosling A."/>
        </authorList>
    </citation>
    <scope>NUCLEOTIDE SEQUENCE</scope>
    <source>
        <strain evidence="1">Wild A</strain>
    </source>
</reference>
<sequence length="63" mass="7478">MSILEEKIHVFQESVQIPIQIYKKNDQISEPEPLIEVKKLPLRNQQMQTRLAINKHPKESLKE</sequence>
<organism evidence="1 2">
    <name type="scientific">Funneliformis geosporum</name>
    <dbReference type="NCBI Taxonomy" id="1117311"/>
    <lineage>
        <taxon>Eukaryota</taxon>
        <taxon>Fungi</taxon>
        <taxon>Fungi incertae sedis</taxon>
        <taxon>Mucoromycota</taxon>
        <taxon>Glomeromycotina</taxon>
        <taxon>Glomeromycetes</taxon>
        <taxon>Glomerales</taxon>
        <taxon>Glomeraceae</taxon>
        <taxon>Funneliformis</taxon>
    </lineage>
</organism>
<accession>A0A9W4SMY2</accession>
<name>A0A9W4SMY2_9GLOM</name>
<proteinExistence type="predicted"/>
<dbReference type="AlphaFoldDB" id="A0A9W4SMY2"/>
<protein>
    <submittedName>
        <fullName evidence="1">14878_t:CDS:1</fullName>
    </submittedName>
</protein>
<dbReference type="EMBL" id="CAMKVN010001294">
    <property type="protein sequence ID" value="CAI2174997.1"/>
    <property type="molecule type" value="Genomic_DNA"/>
</dbReference>
<dbReference type="Proteomes" id="UP001153678">
    <property type="component" value="Unassembled WGS sequence"/>
</dbReference>
<keyword evidence="2" id="KW-1185">Reference proteome</keyword>
<comment type="caution">
    <text evidence="1">The sequence shown here is derived from an EMBL/GenBank/DDBJ whole genome shotgun (WGS) entry which is preliminary data.</text>
</comment>
<evidence type="ECO:0000313" key="1">
    <source>
        <dbReference type="EMBL" id="CAI2174997.1"/>
    </source>
</evidence>